<dbReference type="Pfam" id="PF00668">
    <property type="entry name" value="Condensation"/>
    <property type="match status" value="2"/>
</dbReference>
<dbReference type="SUPFAM" id="SSF52777">
    <property type="entry name" value="CoA-dependent acyltransferases"/>
    <property type="match status" value="4"/>
</dbReference>
<dbReference type="EMBL" id="AUXW01000005">
    <property type="protein sequence ID" value="KKE85739.1"/>
    <property type="molecule type" value="Genomic_DNA"/>
</dbReference>
<dbReference type="InterPro" id="IPR020845">
    <property type="entry name" value="AMP-binding_CS"/>
</dbReference>
<evidence type="ECO:0000313" key="6">
    <source>
        <dbReference type="EMBL" id="KKE85739.1"/>
    </source>
</evidence>
<dbReference type="Gene3D" id="1.10.1200.10">
    <property type="entry name" value="ACP-like"/>
    <property type="match status" value="1"/>
</dbReference>
<evidence type="ECO:0000256" key="4">
    <source>
        <dbReference type="ARBA" id="ARBA00022553"/>
    </source>
</evidence>
<comment type="similarity">
    <text evidence="2">Belongs to the ATP-dependent AMP-binding enzyme family.</text>
</comment>
<dbReference type="FunFam" id="3.30.300.30:FF:000010">
    <property type="entry name" value="Enterobactin synthetase component F"/>
    <property type="match status" value="1"/>
</dbReference>
<dbReference type="Gene3D" id="3.30.559.30">
    <property type="entry name" value="Nonribosomal peptide synthetase, condensation domain"/>
    <property type="match status" value="2"/>
</dbReference>
<dbReference type="Gene3D" id="3.40.50.980">
    <property type="match status" value="2"/>
</dbReference>
<dbReference type="PANTHER" id="PTHR45527:SF1">
    <property type="entry name" value="FATTY ACID SYNTHASE"/>
    <property type="match status" value="1"/>
</dbReference>
<feature type="non-terminal residue" evidence="6">
    <location>
        <position position="1643"/>
    </location>
</feature>
<dbReference type="InterPro" id="IPR010071">
    <property type="entry name" value="AA_adenyl_dom"/>
</dbReference>
<dbReference type="CDD" id="cd19544">
    <property type="entry name" value="E-C_NRPS"/>
    <property type="match status" value="1"/>
</dbReference>
<dbReference type="InterPro" id="IPR036736">
    <property type="entry name" value="ACP-like_sf"/>
</dbReference>
<dbReference type="InterPro" id="IPR006162">
    <property type="entry name" value="Ppantetheine_attach_site"/>
</dbReference>
<dbReference type="InterPro" id="IPR009081">
    <property type="entry name" value="PP-bd_ACP"/>
</dbReference>
<dbReference type="Gene3D" id="3.30.300.30">
    <property type="match status" value="1"/>
</dbReference>
<dbReference type="Pfam" id="PF00550">
    <property type="entry name" value="PP-binding"/>
    <property type="match status" value="1"/>
</dbReference>
<organism evidence="6 7">
    <name type="scientific">Pseudoalteromonas luteoviolacea S4054</name>
    <dbReference type="NCBI Taxonomy" id="1129367"/>
    <lineage>
        <taxon>Bacteria</taxon>
        <taxon>Pseudomonadati</taxon>
        <taxon>Pseudomonadota</taxon>
        <taxon>Gammaproteobacteria</taxon>
        <taxon>Alteromonadales</taxon>
        <taxon>Pseudoalteromonadaceae</taxon>
        <taxon>Pseudoalteromonas</taxon>
    </lineage>
</organism>
<dbReference type="PROSITE" id="PS00455">
    <property type="entry name" value="AMP_BINDING"/>
    <property type="match status" value="1"/>
</dbReference>
<dbReference type="Pfam" id="PF00501">
    <property type="entry name" value="AMP-binding"/>
    <property type="match status" value="1"/>
</dbReference>
<dbReference type="GO" id="GO:0003824">
    <property type="term" value="F:catalytic activity"/>
    <property type="evidence" value="ECO:0007669"/>
    <property type="project" value="InterPro"/>
</dbReference>
<accession>A0A0F6AIU1</accession>
<dbReference type="InterPro" id="IPR001242">
    <property type="entry name" value="Condensation_dom"/>
</dbReference>
<evidence type="ECO:0000256" key="2">
    <source>
        <dbReference type="ARBA" id="ARBA00006432"/>
    </source>
</evidence>
<evidence type="ECO:0000259" key="5">
    <source>
        <dbReference type="PROSITE" id="PS50075"/>
    </source>
</evidence>
<dbReference type="FunFam" id="1.10.1200.10:FF:000005">
    <property type="entry name" value="Nonribosomal peptide synthetase 1"/>
    <property type="match status" value="1"/>
</dbReference>
<dbReference type="SUPFAM" id="SSF56801">
    <property type="entry name" value="Acetyl-CoA synthetase-like"/>
    <property type="match status" value="1"/>
</dbReference>
<dbReference type="SUPFAM" id="SSF47336">
    <property type="entry name" value="ACP-like"/>
    <property type="match status" value="1"/>
</dbReference>
<dbReference type="InterPro" id="IPR045851">
    <property type="entry name" value="AMP-bd_C_sf"/>
</dbReference>
<sequence>MKMNRLLSELQSNGVKVSNVNGKLNLKVPKDLDPKLKSKLVEHKNEFKLFLESIYVKDSIKPFARVGNSFDASFSQQRLWFVDQLQGGSPEYNMPTVFKVEGHLDLTLLNDVFAHIIERHEVLRTVYEDVKGEPKQRILPMSEVAFKIHEKNLTDLTCETKSEAVNTFVETDLLEPFNLAQDVMLRVSYIHTETDAGVLIFNMHHIASDGWSMEVLTKEFFALYEAFSSGQPSPLPELEIQYVDYAHWQRNHITGEVLDTQLDYWAMQLDELPPVHSLPLVSSRPEVKKHVGAGVHGSLPAAVGQKLQALAKQHQLTPFMLLHGALSLLLSRHSNSSDVVIGTPVANRLQDELSPLIGFFVNTLVLRADTEHETLSEYFSHIKDVHLGAQANQNVPFEQLVERLNVPRSTAYTPLFQILLSTSTDYGVTNDPAPVAMSDVTLLPYESDKIQAKFDLDINMSISDEGVGVFWKYDVSLFDEAYVQCLNVHLCQLLTELSEVTHSDIPPHSLGMLSQKEAHHLVVELNDRVMEYSNESCIHELFEQQAQQSPDNIAVVFEAEQLTYGELNARANQLAHYLVQQQDVKPDTLVGLCVERSVEMLIGILGILKAGGAYVPLDPKYPSDRLAYMIEDAKLDTIVSNELAQHALETYSGYLIDINDETIIKNYSTENLDKASLGLTSSHLAYVIYTSGSTGKPKGVMIERKSLLDYMMTNSDGYFSSSLTGSLVISSLSFDLTLPSIYLPLLHGKSVELINNEGVIGDCIEKLTANDKAKLIRLTPSHLKIIVEQLGVSKVQGAHTLVIGGEALDPSLVNDFYDLFPHSELINHYGPSESTIGCSFHKLNKKKYTTDESIPIGQSMMNTELYILNAHQGLAPKGGGGELYVGGNGLARGYLNRPELTKERFIDNPFYDECKPNSSKKLYRTGDLVRYFPDGSLEFIGRVDDQVKIRGFRIEIGEVEAQLLKLEGVESALLMAKELTGSQQLIGYVKSKVKLDDSAHASYVSELKSGLLNQLPEYMVPSILVVVNEWPLTPNGKVDRKALPEPDASVLQKEYVAPTTQTEKTLVEIWSELLNVNADKLSVTANFFELGGHSLLIMKLIGLATDQGLHIEAQDVFTAPNLQVLANLNDTHFAQRDAAAFVVPDNLIPEQCEQITPDMLPLVNLTDEEISHIAQQVPKGVKNIEDIYPLGPLQAGILYTHMISEGHDLYVTPLLFKVNNQTALDDFLEGMNFLIQRHDVLRTMVLHEGLSQPVQVVCKDVSLPVKWLDMPTGTDVRAAMFERSSPEQQWLDLSQAPLFQLQVAQQSEHEYYILLQMHHLITDHVSLEIIQREINAFHAGQSDMLEPVRPYRNFIAYTAEKSNKQEAESHFTATLGDVEEPTAPFDLMDIRNDGADIDELVEPVSDELAQTIRTLSRQLKLSPASIFHAAFSLVVAACSNKQDVVFGSVMSGRLQGLAGTESMIGIFMNTLPVRAQLASKTVLEFVCDIHDYLQTLLTYEQTPLTLAQNCSGVEHNSPLFSAMLNYRHSAMDESVEIPNEGEERDIELIFSQERSNYPFNLIVDDFGVGFALDFQVDPLVDVGRVMAYMQTALAGVTELLANAPDTSVDALNVLPTEELNYLTCTLNNTVVDNPKGRAVHELF</sequence>
<dbReference type="PANTHER" id="PTHR45527">
    <property type="entry name" value="NONRIBOSOMAL PEPTIDE SYNTHETASE"/>
    <property type="match status" value="1"/>
</dbReference>
<dbReference type="Gene3D" id="3.30.559.10">
    <property type="entry name" value="Chloramphenicol acetyltransferase-like domain"/>
    <property type="match status" value="2"/>
</dbReference>
<proteinExistence type="inferred from homology"/>
<dbReference type="GO" id="GO:0043041">
    <property type="term" value="P:amino acid activation for nonribosomal peptide biosynthetic process"/>
    <property type="evidence" value="ECO:0007669"/>
    <property type="project" value="TreeGrafter"/>
</dbReference>
<dbReference type="PROSITE" id="PS50075">
    <property type="entry name" value="CARRIER"/>
    <property type="match status" value="1"/>
</dbReference>
<comment type="cofactor">
    <cofactor evidence="1">
        <name>pantetheine 4'-phosphate</name>
        <dbReference type="ChEBI" id="CHEBI:47942"/>
    </cofactor>
</comment>
<dbReference type="FunFam" id="3.40.50.980:FF:000001">
    <property type="entry name" value="Non-ribosomal peptide synthetase"/>
    <property type="match status" value="1"/>
</dbReference>
<dbReference type="InterPro" id="IPR023213">
    <property type="entry name" value="CAT-like_dom_sf"/>
</dbReference>
<keyword evidence="4" id="KW-0597">Phosphoprotein</keyword>
<dbReference type="PROSITE" id="PS00012">
    <property type="entry name" value="PHOSPHOPANTETHEINE"/>
    <property type="match status" value="1"/>
</dbReference>
<dbReference type="InterPro" id="IPR044894">
    <property type="entry name" value="TubC_N_sf"/>
</dbReference>
<evidence type="ECO:0000313" key="7">
    <source>
        <dbReference type="Proteomes" id="UP000033434"/>
    </source>
</evidence>
<dbReference type="InterPro" id="IPR000873">
    <property type="entry name" value="AMP-dep_synth/lig_dom"/>
</dbReference>
<dbReference type="Gene3D" id="1.10.10.1830">
    <property type="entry name" value="Non-ribosomal peptide synthase, adenylation domain"/>
    <property type="match status" value="1"/>
</dbReference>
<dbReference type="GO" id="GO:0005737">
    <property type="term" value="C:cytoplasm"/>
    <property type="evidence" value="ECO:0007669"/>
    <property type="project" value="TreeGrafter"/>
</dbReference>
<dbReference type="CDD" id="cd19531">
    <property type="entry name" value="LCL_NRPS-like"/>
    <property type="match status" value="1"/>
</dbReference>
<protein>
    <recommendedName>
        <fullName evidence="5">Carrier domain-containing protein</fullName>
    </recommendedName>
</protein>
<reference evidence="6 7" key="1">
    <citation type="journal article" date="2015" name="BMC Genomics">
        <title>Genome mining reveals unlocked bioactive potential of marine Gram-negative bacteria.</title>
        <authorList>
            <person name="Machado H."/>
            <person name="Sonnenschein E.C."/>
            <person name="Melchiorsen J."/>
            <person name="Gram L."/>
        </authorList>
    </citation>
    <scope>NUCLEOTIDE SEQUENCE [LARGE SCALE GENOMIC DNA]</scope>
    <source>
        <strain evidence="6 7">S4054</strain>
    </source>
</reference>
<evidence type="ECO:0000256" key="3">
    <source>
        <dbReference type="ARBA" id="ARBA00022450"/>
    </source>
</evidence>
<dbReference type="GO" id="GO:0044550">
    <property type="term" value="P:secondary metabolite biosynthetic process"/>
    <property type="evidence" value="ECO:0007669"/>
    <property type="project" value="TreeGrafter"/>
</dbReference>
<name>A0A0F6AIU1_9GAMM</name>
<dbReference type="GO" id="GO:0031177">
    <property type="term" value="F:phosphopantetheine binding"/>
    <property type="evidence" value="ECO:0007669"/>
    <property type="project" value="TreeGrafter"/>
</dbReference>
<feature type="domain" description="Carrier" evidence="5">
    <location>
        <begin position="1057"/>
        <end position="1133"/>
    </location>
</feature>
<dbReference type="RefSeq" id="WP_052960813.1">
    <property type="nucleotide sequence ID" value="NZ_AUXW01000005.1"/>
</dbReference>
<keyword evidence="3" id="KW-0596">Phosphopantetheine</keyword>
<comment type="caution">
    <text evidence="6">The sequence shown here is derived from an EMBL/GenBank/DDBJ whole genome shotgun (WGS) entry which is preliminary data.</text>
</comment>
<dbReference type="NCBIfam" id="TIGR01733">
    <property type="entry name" value="AA-adenyl-dom"/>
    <property type="match status" value="1"/>
</dbReference>
<dbReference type="Gene3D" id="2.30.38.10">
    <property type="entry name" value="Luciferase, Domain 3"/>
    <property type="match status" value="1"/>
</dbReference>
<evidence type="ECO:0000256" key="1">
    <source>
        <dbReference type="ARBA" id="ARBA00001957"/>
    </source>
</evidence>
<gene>
    <name evidence="6" type="ORF">N479_24845</name>
</gene>
<dbReference type="Proteomes" id="UP000033434">
    <property type="component" value="Unassembled WGS sequence"/>
</dbReference>